<reference evidence="3" key="1">
    <citation type="submission" date="2013-03" db="EMBL/GenBank/DDBJ databases">
        <title>The Genome Sequence of Anopheles dirus WRAIR2.</title>
        <authorList>
            <consortium name="The Broad Institute Genomics Platform"/>
            <person name="Neafsey D.E."/>
            <person name="Walton C."/>
            <person name="Walker B."/>
            <person name="Young S.K."/>
            <person name="Zeng Q."/>
            <person name="Gargeya S."/>
            <person name="Fitzgerald M."/>
            <person name="Haas B."/>
            <person name="Abouelleil A."/>
            <person name="Allen A.W."/>
            <person name="Alvarado L."/>
            <person name="Arachchi H.M."/>
            <person name="Berlin A.M."/>
            <person name="Chapman S.B."/>
            <person name="Gainer-Dewar J."/>
            <person name="Goldberg J."/>
            <person name="Griggs A."/>
            <person name="Gujja S."/>
            <person name="Hansen M."/>
            <person name="Howarth C."/>
            <person name="Imamovic A."/>
            <person name="Ireland A."/>
            <person name="Larimer J."/>
            <person name="McCowan C."/>
            <person name="Murphy C."/>
            <person name="Pearson M."/>
            <person name="Poon T.W."/>
            <person name="Priest M."/>
            <person name="Roberts A."/>
            <person name="Saif S."/>
            <person name="Shea T."/>
            <person name="Sisk P."/>
            <person name="Sykes S."/>
            <person name="Wortman J."/>
            <person name="Nusbaum C."/>
            <person name="Birren B."/>
        </authorList>
    </citation>
    <scope>NUCLEOTIDE SEQUENCE [LARGE SCALE GENOMIC DNA]</scope>
    <source>
        <strain evidence="3">WRAIR2</strain>
    </source>
</reference>
<protein>
    <submittedName>
        <fullName evidence="2">Uncharacterized protein</fullName>
    </submittedName>
</protein>
<dbReference type="VEuPathDB" id="VectorBase:ADIR014696"/>
<dbReference type="AlphaFoldDB" id="A0A182NXY1"/>
<sequence length="563" mass="59371">MAGFDRTTDSYPDSARENTLLAHAKSGSHEVVTAAATAAVEKGDGGGGAGSGGSNASGGSSCSVTEHGGWSLASWSSLSAKPYAQFRMPRRNATRLRWASPPAVKSAYICCTPSKKLGPSSVVPSSPCSRLDGSGRRGSSSLSLSSGGGASGAIFRFRFGRAPRCGLRSLRNSISSVEDSCSGFTFRLQICTLFVLASISMDRKKRAVLYGALCSSTFASVILSAPNGAVGSNVSMMVVPIGFSFRCHWLTLSKRSFASCMLCWMRALDASVCSCSGCLLRDGGSSSAALGSGSSLSVNSPASSEIGSDGSVHGPLPPFRSTVSEMPESHDSVRVGVTGCDLVPVPPFVRCFGLSDRFTCTSDKRFNHAAVALRVAIISCSSKPLKLRSGDDERRCLAGDGASAALMVDASVVAVLFSSSVAEVLPSVRDDDNTPPKEGSSSPIRKYRIGTVVCDACLQDGVVEIGRVVERDAVSVPQILRRHVELEFSFARRQQIGRCGHAQSRATFLLRVVLFGQEIDHITPLEEPLEIVLGHQRTCLAVDVVKMDLIVVPRADRVARLEI</sequence>
<evidence type="ECO:0000313" key="2">
    <source>
        <dbReference type="EnsemblMetazoa" id="ADIR014696-PA"/>
    </source>
</evidence>
<name>A0A182NXY1_9DIPT</name>
<reference evidence="2" key="2">
    <citation type="submission" date="2020-05" db="UniProtKB">
        <authorList>
            <consortium name="EnsemblMetazoa"/>
        </authorList>
    </citation>
    <scope>IDENTIFICATION</scope>
    <source>
        <strain evidence="2">WRAIR2</strain>
    </source>
</reference>
<dbReference type="Proteomes" id="UP000075884">
    <property type="component" value="Unassembled WGS sequence"/>
</dbReference>
<accession>A0A182NXY1</accession>
<dbReference type="EnsemblMetazoa" id="ADIR014696-RA">
    <property type="protein sequence ID" value="ADIR014696-PA"/>
    <property type="gene ID" value="ADIR014696"/>
</dbReference>
<keyword evidence="3" id="KW-1185">Reference proteome</keyword>
<organism evidence="2 3">
    <name type="scientific">Anopheles dirus</name>
    <dbReference type="NCBI Taxonomy" id="7168"/>
    <lineage>
        <taxon>Eukaryota</taxon>
        <taxon>Metazoa</taxon>
        <taxon>Ecdysozoa</taxon>
        <taxon>Arthropoda</taxon>
        <taxon>Hexapoda</taxon>
        <taxon>Insecta</taxon>
        <taxon>Pterygota</taxon>
        <taxon>Neoptera</taxon>
        <taxon>Endopterygota</taxon>
        <taxon>Diptera</taxon>
        <taxon>Nematocera</taxon>
        <taxon>Culicoidea</taxon>
        <taxon>Culicidae</taxon>
        <taxon>Anophelinae</taxon>
        <taxon>Anopheles</taxon>
    </lineage>
</organism>
<proteinExistence type="predicted"/>
<evidence type="ECO:0000256" key="1">
    <source>
        <dbReference type="SAM" id="MobiDB-lite"/>
    </source>
</evidence>
<evidence type="ECO:0000313" key="3">
    <source>
        <dbReference type="Proteomes" id="UP000075884"/>
    </source>
</evidence>
<feature type="region of interest" description="Disordered" evidence="1">
    <location>
        <begin position="117"/>
        <end position="148"/>
    </location>
</feature>
<feature type="region of interest" description="Disordered" evidence="1">
    <location>
        <begin position="300"/>
        <end position="325"/>
    </location>
</feature>
<feature type="compositionally biased region" description="Low complexity" evidence="1">
    <location>
        <begin position="117"/>
        <end position="145"/>
    </location>
</feature>